<dbReference type="GO" id="GO:0016887">
    <property type="term" value="F:ATP hydrolysis activity"/>
    <property type="evidence" value="ECO:0007669"/>
    <property type="project" value="InterPro"/>
</dbReference>
<dbReference type="Pfam" id="PF03412">
    <property type="entry name" value="Peptidase_C39"/>
    <property type="match status" value="1"/>
</dbReference>
<evidence type="ECO:0000256" key="4">
    <source>
        <dbReference type="ARBA" id="ARBA00022670"/>
    </source>
</evidence>
<keyword evidence="11 13" id="KW-0472">Membrane</keyword>
<dbReference type="PROSITE" id="PS50893">
    <property type="entry name" value="ABC_TRANSPORTER_2"/>
    <property type="match status" value="1"/>
</dbReference>
<dbReference type="PROSITE" id="PS00211">
    <property type="entry name" value="ABC_TRANSPORTER_1"/>
    <property type="match status" value="1"/>
</dbReference>
<dbReference type="RefSeq" id="WP_037601344.1">
    <property type="nucleotide sequence ID" value="NZ_JJMS01000030.1"/>
</dbReference>
<evidence type="ECO:0000256" key="13">
    <source>
        <dbReference type="SAM" id="Phobius"/>
    </source>
</evidence>
<evidence type="ECO:0000259" key="15">
    <source>
        <dbReference type="PROSITE" id="PS50929"/>
    </source>
</evidence>
<dbReference type="Gene3D" id="3.90.70.10">
    <property type="entry name" value="Cysteine proteinases"/>
    <property type="match status" value="1"/>
</dbReference>
<dbReference type="InterPro" id="IPR033839">
    <property type="entry name" value="Lacticin_481_peptidase"/>
</dbReference>
<dbReference type="GO" id="GO:0006508">
    <property type="term" value="P:proteolysis"/>
    <property type="evidence" value="ECO:0007669"/>
    <property type="project" value="UniProtKB-KW"/>
</dbReference>
<evidence type="ECO:0000313" key="17">
    <source>
        <dbReference type="EMBL" id="KEO45841.1"/>
    </source>
</evidence>
<dbReference type="Gene3D" id="3.40.50.300">
    <property type="entry name" value="P-loop containing nucleotide triphosphate hydrolases"/>
    <property type="match status" value="1"/>
</dbReference>
<sequence length="714" mass="82290">MKKITPIEQTTPTECGLCCLYMMLDYFDIPESYFKLKQQVDLGRNGLSLKNISDIASIYGVTCKTYRFAQCPETLPVMVFVSDSHFVILEDIRDDVFTIVDPAVGKYVLAKNEFFELSPKFYTEFFYDKVANSSKKIVTRGLVGRNVKEMIFVNRKDTFLTILYTLIFQIITVSIPFFIREIIDGNWVFLKKFGYLESAILLSIIFFFQGGFYFLKNISLVKLQNKFHSAISEKFVTKLLKLPIEYIGKIDKTDIIHRYNGLMIVRELLSERIISIWLDIILMFASISYITYVSIPLGIILGIVFIVEMMIFFLSLSIKQEKLGKEVLRQKSSLQTFFSLMDGLFLFKAKNSEKELLSKWDKSFKDYINSAYDRNRYFNLLGAVNYVITFFVPILLILLFLYYSPNSSSGELILLYMMVLNFINPINNILNSIDEILYGVKHYERVLEISTLDDELNSTYKLSEDTDIEINLKNINYQYELNGADVLNGINLKVHSGEFIAIIGKSGSGKTTLAKMLLGYVSPSSGDITYNNIPYSKIDKKDFRDISAFVSQDSPIFDGDVMYNISLGRESVSGEQVIETCKRVSIYDDIISMPMKFHTPLFRDNPSISGGQKQRISLARELVTPPRILVLDEPTSALDVKTERIIQKNVEALHCTRILVTHRLNTVEKADKILIMDNGKIIDYGNHHYLYKNNEHYCDLYDSYMNKYQEEEIK</sequence>
<dbReference type="EMBL" id="JJMT01000009">
    <property type="protein sequence ID" value="KEO45841.1"/>
    <property type="molecule type" value="Genomic_DNA"/>
</dbReference>
<dbReference type="Pfam" id="PF00005">
    <property type="entry name" value="ABC_tran"/>
    <property type="match status" value="1"/>
</dbReference>
<keyword evidence="5 13" id="KW-0812">Transmembrane</keyword>
<dbReference type="InterPro" id="IPR003439">
    <property type="entry name" value="ABC_transporter-like_ATP-bd"/>
</dbReference>
<keyword evidence="7" id="KW-0378">Hydrolase</keyword>
<evidence type="ECO:0000256" key="7">
    <source>
        <dbReference type="ARBA" id="ARBA00022807"/>
    </source>
</evidence>
<dbReference type="FunFam" id="3.40.50.300:FF:000299">
    <property type="entry name" value="ABC transporter ATP-binding protein/permease"/>
    <property type="match status" value="1"/>
</dbReference>
<dbReference type="GO" id="GO:0015031">
    <property type="term" value="P:protein transport"/>
    <property type="evidence" value="ECO:0007669"/>
    <property type="project" value="UniProtKB-KW"/>
</dbReference>
<dbReference type="InterPro" id="IPR011527">
    <property type="entry name" value="ABC1_TM_dom"/>
</dbReference>
<feature type="transmembrane region" description="Helical" evidence="13">
    <location>
        <begin position="377"/>
        <end position="403"/>
    </location>
</feature>
<evidence type="ECO:0000256" key="6">
    <source>
        <dbReference type="ARBA" id="ARBA00022741"/>
    </source>
</evidence>
<evidence type="ECO:0000256" key="1">
    <source>
        <dbReference type="ARBA" id="ARBA00004651"/>
    </source>
</evidence>
<keyword evidence="4" id="KW-0645">Protease</keyword>
<evidence type="ECO:0000256" key="11">
    <source>
        <dbReference type="ARBA" id="ARBA00023136"/>
    </source>
</evidence>
<dbReference type="AlphaFoldDB" id="A0A074IY94"/>
<dbReference type="CDD" id="cd03228">
    <property type="entry name" value="ABCC_MRP_Like"/>
    <property type="match status" value="1"/>
</dbReference>
<feature type="domain" description="ABC transporter" evidence="14">
    <location>
        <begin position="470"/>
        <end position="703"/>
    </location>
</feature>
<keyword evidence="9" id="KW-0653">Protein transport</keyword>
<dbReference type="GO" id="GO:0005524">
    <property type="term" value="F:ATP binding"/>
    <property type="evidence" value="ECO:0007669"/>
    <property type="project" value="UniProtKB-KW"/>
</dbReference>
<feature type="domain" description="Peptidase C39" evidence="16">
    <location>
        <begin position="9"/>
        <end position="125"/>
    </location>
</feature>
<evidence type="ECO:0000256" key="12">
    <source>
        <dbReference type="ARBA" id="ARBA00043264"/>
    </source>
</evidence>
<keyword evidence="2" id="KW-0813">Transport</keyword>
<dbReference type="InterPro" id="IPR005074">
    <property type="entry name" value="Peptidase_C39"/>
</dbReference>
<comment type="subcellular location">
    <subcellularLocation>
        <location evidence="1">Cell membrane</location>
        <topology evidence="1">Multi-pass membrane protein</topology>
    </subcellularLocation>
</comment>
<dbReference type="InterPro" id="IPR003593">
    <property type="entry name" value="AAA+_ATPase"/>
</dbReference>
<dbReference type="Pfam" id="PF00664">
    <property type="entry name" value="ABC_membrane"/>
    <property type="match status" value="1"/>
</dbReference>
<dbReference type="GO" id="GO:0140359">
    <property type="term" value="F:ABC-type transporter activity"/>
    <property type="evidence" value="ECO:0007669"/>
    <property type="project" value="InterPro"/>
</dbReference>
<dbReference type="SUPFAM" id="SSF90123">
    <property type="entry name" value="ABC transporter transmembrane region"/>
    <property type="match status" value="1"/>
</dbReference>
<dbReference type="InterPro" id="IPR036640">
    <property type="entry name" value="ABC1_TM_sf"/>
</dbReference>
<accession>A0A074IY94</accession>
<dbReference type="GO" id="GO:0005886">
    <property type="term" value="C:plasma membrane"/>
    <property type="evidence" value="ECO:0007669"/>
    <property type="project" value="UniProtKB-SubCell"/>
</dbReference>
<dbReference type="PANTHER" id="PTHR24221:SF654">
    <property type="entry name" value="ATP-BINDING CASSETTE SUB-FAMILY B MEMBER 6"/>
    <property type="match status" value="1"/>
</dbReference>
<dbReference type="InterPro" id="IPR017871">
    <property type="entry name" value="ABC_transporter-like_CS"/>
</dbReference>
<evidence type="ECO:0000256" key="10">
    <source>
        <dbReference type="ARBA" id="ARBA00022989"/>
    </source>
</evidence>
<evidence type="ECO:0000259" key="14">
    <source>
        <dbReference type="PROSITE" id="PS50893"/>
    </source>
</evidence>
<keyword evidence="12" id="KW-0080">Bacteriocin transport</keyword>
<dbReference type="Proteomes" id="UP000027855">
    <property type="component" value="Unassembled WGS sequence"/>
</dbReference>
<dbReference type="InterPro" id="IPR027417">
    <property type="entry name" value="P-loop_NTPase"/>
</dbReference>
<keyword evidence="3" id="KW-1003">Cell membrane</keyword>
<evidence type="ECO:0000256" key="2">
    <source>
        <dbReference type="ARBA" id="ARBA00022448"/>
    </source>
</evidence>
<comment type="caution">
    <text evidence="17">The sequence shown here is derived from an EMBL/GenBank/DDBJ whole genome shotgun (WGS) entry which is preliminary data.</text>
</comment>
<evidence type="ECO:0000256" key="5">
    <source>
        <dbReference type="ARBA" id="ARBA00022692"/>
    </source>
</evidence>
<evidence type="ECO:0000313" key="18">
    <source>
        <dbReference type="Proteomes" id="UP000027855"/>
    </source>
</evidence>
<organism evidence="17 18">
    <name type="scientific">Streptococcus salivarius</name>
    <dbReference type="NCBI Taxonomy" id="1304"/>
    <lineage>
        <taxon>Bacteria</taxon>
        <taxon>Bacillati</taxon>
        <taxon>Bacillota</taxon>
        <taxon>Bacilli</taxon>
        <taxon>Lactobacillales</taxon>
        <taxon>Streptococcaceae</taxon>
        <taxon>Streptococcus</taxon>
    </lineage>
</organism>
<dbReference type="PROSITE" id="PS50990">
    <property type="entry name" value="PEPTIDASE_C39"/>
    <property type="match status" value="1"/>
</dbReference>
<reference evidence="17 18" key="1">
    <citation type="submission" date="2014-04" db="EMBL/GenBank/DDBJ databases">
        <title>Variable characteristics of bacteriocin-producing Streptococcus salivarius strains isolated from Malaysian subjects.</title>
        <authorList>
            <person name="Philip K."/>
            <person name="Barbour A."/>
        </authorList>
    </citation>
    <scope>NUCLEOTIDE SEQUENCE [LARGE SCALE GENOMIC DNA]</scope>
    <source>
        <strain evidence="17 18">NU10</strain>
    </source>
</reference>
<name>A0A074IY94_STRSL</name>
<keyword evidence="8" id="KW-0067">ATP-binding</keyword>
<feature type="transmembrane region" description="Helical" evidence="13">
    <location>
        <begin position="158"/>
        <end position="179"/>
    </location>
</feature>
<dbReference type="InterPro" id="IPR039421">
    <property type="entry name" value="Type_1_exporter"/>
</dbReference>
<feature type="domain" description="ABC transmembrane type-1" evidence="15">
    <location>
        <begin position="159"/>
        <end position="436"/>
    </location>
</feature>
<evidence type="ECO:0000256" key="8">
    <source>
        <dbReference type="ARBA" id="ARBA00022840"/>
    </source>
</evidence>
<keyword evidence="7" id="KW-0788">Thiol protease</keyword>
<dbReference type="PANTHER" id="PTHR24221">
    <property type="entry name" value="ATP-BINDING CASSETTE SUB-FAMILY B"/>
    <property type="match status" value="1"/>
</dbReference>
<dbReference type="CDD" id="cd02425">
    <property type="entry name" value="Peptidase_C39F"/>
    <property type="match status" value="1"/>
</dbReference>
<dbReference type="SMART" id="SM00382">
    <property type="entry name" value="AAA"/>
    <property type="match status" value="1"/>
</dbReference>
<dbReference type="Gene3D" id="1.20.1560.10">
    <property type="entry name" value="ABC transporter type 1, transmembrane domain"/>
    <property type="match status" value="1"/>
</dbReference>
<dbReference type="GO" id="GO:0034040">
    <property type="term" value="F:ATPase-coupled lipid transmembrane transporter activity"/>
    <property type="evidence" value="ECO:0007669"/>
    <property type="project" value="TreeGrafter"/>
</dbReference>
<keyword evidence="10 13" id="KW-1133">Transmembrane helix</keyword>
<dbReference type="GO" id="GO:0043213">
    <property type="term" value="P:bacteriocin transport"/>
    <property type="evidence" value="ECO:0007669"/>
    <property type="project" value="UniProtKB-KW"/>
</dbReference>
<feature type="transmembrane region" description="Helical" evidence="13">
    <location>
        <begin position="298"/>
        <end position="318"/>
    </location>
</feature>
<dbReference type="GO" id="GO:0008234">
    <property type="term" value="F:cysteine-type peptidase activity"/>
    <property type="evidence" value="ECO:0007669"/>
    <property type="project" value="UniProtKB-KW"/>
</dbReference>
<dbReference type="SUPFAM" id="SSF52540">
    <property type="entry name" value="P-loop containing nucleoside triphosphate hydrolases"/>
    <property type="match status" value="1"/>
</dbReference>
<dbReference type="PROSITE" id="PS50929">
    <property type="entry name" value="ABC_TM1F"/>
    <property type="match status" value="1"/>
</dbReference>
<evidence type="ECO:0000259" key="16">
    <source>
        <dbReference type="PROSITE" id="PS50990"/>
    </source>
</evidence>
<keyword evidence="6" id="KW-0547">Nucleotide-binding</keyword>
<feature type="transmembrane region" description="Helical" evidence="13">
    <location>
        <begin position="273"/>
        <end position="292"/>
    </location>
</feature>
<evidence type="ECO:0000256" key="9">
    <source>
        <dbReference type="ARBA" id="ARBA00022927"/>
    </source>
</evidence>
<evidence type="ECO:0000256" key="3">
    <source>
        <dbReference type="ARBA" id="ARBA00022475"/>
    </source>
</evidence>
<proteinExistence type="predicted"/>
<protein>
    <submittedName>
        <fullName evidence="17">Peptidase C39</fullName>
    </submittedName>
</protein>
<feature type="transmembrane region" description="Helical" evidence="13">
    <location>
        <begin position="199"/>
        <end position="215"/>
    </location>
</feature>
<gene>
    <name evidence="17" type="ORF">DL07_11020</name>
</gene>